<dbReference type="Proteomes" id="UP000179807">
    <property type="component" value="Unassembled WGS sequence"/>
</dbReference>
<evidence type="ECO:0000256" key="1">
    <source>
        <dbReference type="SAM" id="Coils"/>
    </source>
</evidence>
<reference evidence="2" key="1">
    <citation type="submission" date="2016-10" db="EMBL/GenBank/DDBJ databases">
        <authorList>
            <person name="Benchimol M."/>
            <person name="Almeida L.G."/>
            <person name="Vasconcelos A.T."/>
            <person name="Perreira-Neves A."/>
            <person name="Rosa I.A."/>
            <person name="Tasca T."/>
            <person name="Bogo M.R."/>
            <person name="de Souza W."/>
        </authorList>
    </citation>
    <scope>NUCLEOTIDE SEQUENCE [LARGE SCALE GENOMIC DNA]</scope>
    <source>
        <strain evidence="2">K</strain>
    </source>
</reference>
<gene>
    <name evidence="2" type="ORF">TRFO_15778</name>
</gene>
<protein>
    <submittedName>
        <fullName evidence="2">Uncharacterized protein</fullName>
    </submittedName>
</protein>
<comment type="caution">
    <text evidence="2">The sequence shown here is derived from an EMBL/GenBank/DDBJ whole genome shotgun (WGS) entry which is preliminary data.</text>
</comment>
<name>A0A1J4KWI8_9EUKA</name>
<proteinExistence type="predicted"/>
<keyword evidence="1" id="KW-0175">Coiled coil</keyword>
<feature type="coiled-coil region" evidence="1">
    <location>
        <begin position="198"/>
        <end position="239"/>
    </location>
</feature>
<dbReference type="EMBL" id="MLAK01000451">
    <property type="protein sequence ID" value="OHT13901.1"/>
    <property type="molecule type" value="Genomic_DNA"/>
</dbReference>
<dbReference type="GeneID" id="94833284"/>
<dbReference type="RefSeq" id="XP_068367037.1">
    <property type="nucleotide sequence ID" value="XM_068498580.1"/>
</dbReference>
<evidence type="ECO:0000313" key="3">
    <source>
        <dbReference type="Proteomes" id="UP000179807"/>
    </source>
</evidence>
<evidence type="ECO:0000313" key="2">
    <source>
        <dbReference type="EMBL" id="OHT13901.1"/>
    </source>
</evidence>
<accession>A0A1J4KWI8</accession>
<feature type="coiled-coil region" evidence="1">
    <location>
        <begin position="274"/>
        <end position="308"/>
    </location>
</feature>
<keyword evidence="3" id="KW-1185">Reference proteome</keyword>
<organism evidence="2 3">
    <name type="scientific">Tritrichomonas foetus</name>
    <dbReference type="NCBI Taxonomy" id="1144522"/>
    <lineage>
        <taxon>Eukaryota</taxon>
        <taxon>Metamonada</taxon>
        <taxon>Parabasalia</taxon>
        <taxon>Tritrichomonadida</taxon>
        <taxon>Tritrichomonadidae</taxon>
        <taxon>Tritrichomonas</taxon>
    </lineage>
</organism>
<sequence>MIKFSDNMSRDFLYVKQMKSCSSSASLAQFLDINDELSDDDISLEQCADKQAAILHQGKRIEEFINNWDQTHPKDTCFRLLCILFNLFKSEVTANLSLREALMTYRSNVKLSEDYERQLTKLFSAVKRYDPNIQSLTEILSLLKRKVSLQVPEDLSSQIAEAKSKLKIISDDAEEKKSIFEKITKKLDDVQSTGQKQIDEKRQLLETAKAEENRLRNLLKNYQQENAALTEKQNQLQYEEDPQKLKETIEFIDGKMGELQSKVSFVNKKHHQKITQLRSKVNQYQISVNDLRNDKAAIEGELDRIHQEIDAMTNPLTQCKDESKSPHYARIRLNEIKTEFTQAQKKHQAEMEEIKLLEQNIDALETKLTSLNKKMQRGKDELESLETEYESKEKILTEMNEKRKAMKEIATRKHEIDEVKRHADAENLRLKQELETAKARSRQCAIDNNLLLKTIENLKLKKSEFLQIHHDSTLNENEINQFDGVLNAFRTIRESLSLSSESTPMQITDAVLTQVS</sequence>
<feature type="coiled-coil region" evidence="1">
    <location>
        <begin position="333"/>
        <end position="440"/>
    </location>
</feature>
<dbReference type="VEuPathDB" id="TrichDB:TRFO_15778"/>
<dbReference type="AlphaFoldDB" id="A0A1J4KWI8"/>
<dbReference type="OrthoDB" id="10654016at2759"/>